<gene>
    <name evidence="8" type="ORF">CLUMA_CG008500</name>
</gene>
<dbReference type="OrthoDB" id="2014333at2759"/>
<keyword evidence="6 7" id="KW-0472">Membrane</keyword>
<name>A0A1J1I7S6_9DIPT</name>
<comment type="pathway">
    <text evidence="7">Protein modification; protein glycosylation.</text>
</comment>
<evidence type="ECO:0000256" key="6">
    <source>
        <dbReference type="ARBA" id="ARBA00023136"/>
    </source>
</evidence>
<comment type="subcellular location">
    <subcellularLocation>
        <location evidence="1 7">Endoplasmic reticulum membrane</location>
        <topology evidence="1 7">Multi-pass membrane protein</topology>
    </subcellularLocation>
</comment>
<evidence type="ECO:0000256" key="7">
    <source>
        <dbReference type="RuleBase" id="RU365085"/>
    </source>
</evidence>
<reference evidence="8 9" key="1">
    <citation type="submission" date="2015-04" db="EMBL/GenBank/DDBJ databases">
        <authorList>
            <person name="Syromyatnikov M.Y."/>
            <person name="Popov V.N."/>
        </authorList>
    </citation>
    <scope>NUCLEOTIDE SEQUENCE [LARGE SCALE GENOMIC DNA]</scope>
</reference>
<protein>
    <recommendedName>
        <fullName evidence="7">Dolichol-phosphate mannosyltransferase subunit 3</fullName>
    </recommendedName>
</protein>
<evidence type="ECO:0000313" key="8">
    <source>
        <dbReference type="EMBL" id="CRK95014.1"/>
    </source>
</evidence>
<evidence type="ECO:0000256" key="1">
    <source>
        <dbReference type="ARBA" id="ARBA00004477"/>
    </source>
</evidence>
<keyword evidence="9" id="KW-1185">Reference proteome</keyword>
<comment type="similarity">
    <text evidence="2 7">Belongs to the DPM3 family.</text>
</comment>
<dbReference type="Pfam" id="PF08285">
    <property type="entry name" value="DPM3"/>
    <property type="match status" value="1"/>
</dbReference>
<dbReference type="Proteomes" id="UP000183832">
    <property type="component" value="Unassembled WGS sequence"/>
</dbReference>
<evidence type="ECO:0000256" key="3">
    <source>
        <dbReference type="ARBA" id="ARBA00022692"/>
    </source>
</evidence>
<feature type="transmembrane region" description="Helical" evidence="7">
    <location>
        <begin position="38"/>
        <end position="59"/>
    </location>
</feature>
<dbReference type="GO" id="GO:0033185">
    <property type="term" value="C:dolichol-phosphate-mannose synthase complex"/>
    <property type="evidence" value="ECO:0007669"/>
    <property type="project" value="TreeGrafter"/>
</dbReference>
<accession>A0A1J1I7S6</accession>
<evidence type="ECO:0000256" key="4">
    <source>
        <dbReference type="ARBA" id="ARBA00022824"/>
    </source>
</evidence>
<evidence type="ECO:0000256" key="5">
    <source>
        <dbReference type="ARBA" id="ARBA00022989"/>
    </source>
</evidence>
<dbReference type="EMBL" id="CVRI01000040">
    <property type="protein sequence ID" value="CRK95014.1"/>
    <property type="molecule type" value="Genomic_DNA"/>
</dbReference>
<evidence type="ECO:0000313" key="9">
    <source>
        <dbReference type="Proteomes" id="UP000183832"/>
    </source>
</evidence>
<keyword evidence="3 7" id="KW-0812">Transmembrane</keyword>
<sequence length="94" mass="10972">MTKLNELLIGLTIFFGIYGAITTRQIKHEVFEYFFFEIQILPIIMIIALGIYAVTTVLYRTLTFNDCKEAALELQTEIQEAKQDLKRKGFKFDE</sequence>
<dbReference type="AlphaFoldDB" id="A0A1J1I7S6"/>
<dbReference type="PANTHER" id="PTHR16433">
    <property type="entry name" value="DOLICHOL-PHOSPHATE MANNOSYLTRANSFERASE SUBUNIT 3"/>
    <property type="match status" value="1"/>
</dbReference>
<evidence type="ECO:0000256" key="2">
    <source>
        <dbReference type="ARBA" id="ARBA00010430"/>
    </source>
</evidence>
<keyword evidence="4 7" id="KW-0256">Endoplasmic reticulum</keyword>
<dbReference type="PANTHER" id="PTHR16433:SF0">
    <property type="entry name" value="DOLICHOL-PHOSPHATE MANNOSYLTRANSFERASE SUBUNIT 3"/>
    <property type="match status" value="1"/>
</dbReference>
<feature type="transmembrane region" description="Helical" evidence="7">
    <location>
        <begin position="7"/>
        <end position="26"/>
    </location>
</feature>
<dbReference type="UniPathway" id="UPA00378"/>
<dbReference type="STRING" id="568069.A0A1J1I7S6"/>
<dbReference type="GO" id="GO:0006506">
    <property type="term" value="P:GPI anchor biosynthetic process"/>
    <property type="evidence" value="ECO:0007669"/>
    <property type="project" value="TreeGrafter"/>
</dbReference>
<dbReference type="InterPro" id="IPR013174">
    <property type="entry name" value="DPM3"/>
</dbReference>
<proteinExistence type="inferred from homology"/>
<keyword evidence="5 7" id="KW-1133">Transmembrane helix</keyword>
<comment type="function">
    <text evidence="7">Stabilizer subunit of the dolichol-phosphate mannose (DPM) synthase complex; tethers catalytic subunit to the ER.</text>
</comment>
<dbReference type="GO" id="GO:0005789">
    <property type="term" value="C:endoplasmic reticulum membrane"/>
    <property type="evidence" value="ECO:0007669"/>
    <property type="project" value="UniProtKB-SubCell"/>
</dbReference>
<organism evidence="8 9">
    <name type="scientific">Clunio marinus</name>
    <dbReference type="NCBI Taxonomy" id="568069"/>
    <lineage>
        <taxon>Eukaryota</taxon>
        <taxon>Metazoa</taxon>
        <taxon>Ecdysozoa</taxon>
        <taxon>Arthropoda</taxon>
        <taxon>Hexapoda</taxon>
        <taxon>Insecta</taxon>
        <taxon>Pterygota</taxon>
        <taxon>Neoptera</taxon>
        <taxon>Endopterygota</taxon>
        <taxon>Diptera</taxon>
        <taxon>Nematocera</taxon>
        <taxon>Chironomoidea</taxon>
        <taxon>Chironomidae</taxon>
        <taxon>Clunio</taxon>
    </lineage>
</organism>
<comment type="subunit">
    <text evidence="7">Component of the dolichol-phosphate mannose (DPM) synthase complex.</text>
</comment>